<feature type="domain" description="Glycosyl hydrolase family 13 catalytic" evidence="2">
    <location>
        <begin position="16"/>
        <end position="569"/>
    </location>
</feature>
<dbReference type="PANTHER" id="PTHR10357:SF216">
    <property type="entry name" value="MALTOOLIGOSYL TREHALOSE SYNTHASE-RELATED"/>
    <property type="match status" value="1"/>
</dbReference>
<dbReference type="SMART" id="SM00642">
    <property type="entry name" value="Aamy"/>
    <property type="match status" value="1"/>
</dbReference>
<dbReference type="SUPFAM" id="SSF51445">
    <property type="entry name" value="(Trans)glycosidases"/>
    <property type="match status" value="1"/>
</dbReference>
<comment type="caution">
    <text evidence="3">The sequence shown here is derived from an EMBL/GenBank/DDBJ whole genome shotgun (WGS) entry which is preliminary data.</text>
</comment>
<dbReference type="InterPro" id="IPR017853">
    <property type="entry name" value="GH"/>
</dbReference>
<dbReference type="RefSeq" id="WP_344306489.1">
    <property type="nucleotide sequence ID" value="NZ_BAAANO010000004.1"/>
</dbReference>
<feature type="region of interest" description="Disordered" evidence="1">
    <location>
        <begin position="811"/>
        <end position="833"/>
    </location>
</feature>
<gene>
    <name evidence="3" type="primary">treY</name>
    <name evidence="3" type="ORF">GCM10009755_03930</name>
</gene>
<name>A0ABP5ENP2_9MICO</name>
<evidence type="ECO:0000313" key="3">
    <source>
        <dbReference type="EMBL" id="GAA1999568.1"/>
    </source>
</evidence>
<organism evidence="3 4">
    <name type="scientific">Brevibacterium samyangense</name>
    <dbReference type="NCBI Taxonomy" id="366888"/>
    <lineage>
        <taxon>Bacteria</taxon>
        <taxon>Bacillati</taxon>
        <taxon>Actinomycetota</taxon>
        <taxon>Actinomycetes</taxon>
        <taxon>Micrococcales</taxon>
        <taxon>Brevibacteriaceae</taxon>
        <taxon>Brevibacterium</taxon>
    </lineage>
</organism>
<dbReference type="EMBL" id="BAAANO010000004">
    <property type="protein sequence ID" value="GAA1999568.1"/>
    <property type="molecule type" value="Genomic_DNA"/>
</dbReference>
<evidence type="ECO:0000313" key="4">
    <source>
        <dbReference type="Proteomes" id="UP001500755"/>
    </source>
</evidence>
<protein>
    <submittedName>
        <fullName evidence="3">Malto-oligosyltrehalose synthase</fullName>
    </submittedName>
</protein>
<feature type="region of interest" description="Disordered" evidence="1">
    <location>
        <begin position="956"/>
        <end position="982"/>
    </location>
</feature>
<keyword evidence="4" id="KW-1185">Reference proteome</keyword>
<dbReference type="InterPro" id="IPR006047">
    <property type="entry name" value="GH13_cat_dom"/>
</dbReference>
<sequence length="1020" mass="110894">MTRRPAPVPASTYRLQLTADFTLHDAAALVPYLRDLGVDWVYLSPVLAAEPGSTHGYDVVDPTRIDEARGGRDGLEALSTAAHDAGMGVLVDIVPNHMGIATPHANPYWWDVLMYGEASRFAHWFDIDWAAGADDTPPYRPADGWVPAASGKVVQAVLGTPDDLEKLEFRTHEGNRVLAYYDHVFPLAPGSTHEGMSPQEAHAVQNYRLVHWKEEDRSLNYRRFFSIKTLAGVRVEDPRVFEETHTEVLAWFREGLVDGLRIDHIDGLAHPRDYLARLARRTGGYIVAEKILSIGARGERESVPESWLRVGASGTTGYEIVPFIDGALADRTGFFAFEALRQHLVAGGELTEDGDLAGADLAESARHLTRHPTSVTGLFHQIEQSAKTHFAFGPLSGEMLRLAREIKQIGWAHVDAHTREVIGEDPLAGVDEDHLADVFGTICASLPVYRVYAPGPTDRLHALSLLGDQPRTGATGTREVISTDTGPIDISPTEPLSHDGRIVLRAIAHVRSTARSSIVSDRALAYLGAVLTTPGHPVFRRFTQTTGAVTAKGVEDTAFYRYAALTALAEVGGRPAEPLAPAALAQEFERRATGTSFTLNSLTTHDTKRSEDTRARILALAEVPRAFTAFLARVRSAVPIRYVPEAPDVEVSGARALGRNESLERARGAITADASFDILLWQAVVGAWPASPERLRDYALKAARENGLHTTWTEQNTEFEESLVRAVDAVSTDPELRGHLEELDARIREAGVSNGLVAKALHLLAPGVPDVYQGTEFTDRSLVDPDNRRPVDWVARKAALAEVSCGIGDPQHGVGGASADASNGEVPDPATDPDRAKLRLVTRLLHLRAEHRDVFVPEDRYLAPVPEPVGAHGSAWEHCVSFLFGGTVLLIGTRLPIGLTARGGWQDTVVVVPPGSLRELDEEAHLARVLAETDPLADPLTDSLVGDGYSTDSFSPEQFLGPSGSVDNPAASGARGAEPVDEDPDVRWRDVLTGREYRGTRLHLRELLSDLPVAVLERID</sequence>
<dbReference type="Gene3D" id="3.30.1590.10">
    <property type="entry name" value="Maltooligosyl trehalose synthase, domain 2"/>
    <property type="match status" value="1"/>
</dbReference>
<evidence type="ECO:0000256" key="1">
    <source>
        <dbReference type="SAM" id="MobiDB-lite"/>
    </source>
</evidence>
<dbReference type="InterPro" id="IPR012767">
    <property type="entry name" value="Trehalose_TreY"/>
</dbReference>
<dbReference type="Pfam" id="PF00128">
    <property type="entry name" value="Alpha-amylase"/>
    <property type="match status" value="1"/>
</dbReference>
<accession>A0ABP5ENP2</accession>
<dbReference type="Gene3D" id="3.20.20.80">
    <property type="entry name" value="Glycosidases"/>
    <property type="match status" value="3"/>
</dbReference>
<dbReference type="PANTHER" id="PTHR10357">
    <property type="entry name" value="ALPHA-AMYLASE FAMILY MEMBER"/>
    <property type="match status" value="1"/>
</dbReference>
<dbReference type="CDD" id="cd11336">
    <property type="entry name" value="AmyAc_MTSase"/>
    <property type="match status" value="1"/>
</dbReference>
<dbReference type="Proteomes" id="UP001500755">
    <property type="component" value="Unassembled WGS sequence"/>
</dbReference>
<reference evidence="4" key="1">
    <citation type="journal article" date="2019" name="Int. J. Syst. Evol. Microbiol.">
        <title>The Global Catalogue of Microorganisms (GCM) 10K type strain sequencing project: providing services to taxonomists for standard genome sequencing and annotation.</title>
        <authorList>
            <consortium name="The Broad Institute Genomics Platform"/>
            <consortium name="The Broad Institute Genome Sequencing Center for Infectious Disease"/>
            <person name="Wu L."/>
            <person name="Ma J."/>
        </authorList>
    </citation>
    <scope>NUCLEOTIDE SEQUENCE [LARGE SCALE GENOMIC DNA]</scope>
    <source>
        <strain evidence="4">JCM 14546</strain>
    </source>
</reference>
<proteinExistence type="predicted"/>
<evidence type="ECO:0000259" key="2">
    <source>
        <dbReference type="SMART" id="SM00642"/>
    </source>
</evidence>